<evidence type="ECO:0000313" key="2">
    <source>
        <dbReference type="Proteomes" id="UP000494165"/>
    </source>
</evidence>
<organism evidence="1 2">
    <name type="scientific">Cloeon dipterum</name>
    <dbReference type="NCBI Taxonomy" id="197152"/>
    <lineage>
        <taxon>Eukaryota</taxon>
        <taxon>Metazoa</taxon>
        <taxon>Ecdysozoa</taxon>
        <taxon>Arthropoda</taxon>
        <taxon>Hexapoda</taxon>
        <taxon>Insecta</taxon>
        <taxon>Pterygota</taxon>
        <taxon>Palaeoptera</taxon>
        <taxon>Ephemeroptera</taxon>
        <taxon>Pisciforma</taxon>
        <taxon>Baetidae</taxon>
        <taxon>Cloeon</taxon>
    </lineage>
</organism>
<protein>
    <submittedName>
        <fullName evidence="1">Uncharacterized protein</fullName>
    </submittedName>
</protein>
<gene>
    <name evidence="1" type="ORF">CLODIP_2_CD12022</name>
</gene>
<dbReference type="Proteomes" id="UP000494165">
    <property type="component" value="Unassembled WGS sequence"/>
</dbReference>
<accession>A0A8S1DTE9</accession>
<sequence length="136" mass="15219">MDILVPCSPNNPIPTYVAAAFNSYSPHPQPGYAYYREGKFSCGYFMQGSEQGDFLEDGYYLLMGGNVSFRPHREVPENLRFKVGSTKDYKPIYIGTIYISGEEICGPVIDGVCYVYRHSILSDGENYKVLGLNEGC</sequence>
<reference evidence="1 2" key="1">
    <citation type="submission" date="2020-04" db="EMBL/GenBank/DDBJ databases">
        <authorList>
            <person name="Alioto T."/>
            <person name="Alioto T."/>
            <person name="Gomez Garrido J."/>
        </authorList>
    </citation>
    <scope>NUCLEOTIDE SEQUENCE [LARGE SCALE GENOMIC DNA]</scope>
</reference>
<name>A0A8S1DTE9_9INSE</name>
<comment type="caution">
    <text evidence="1">The sequence shown here is derived from an EMBL/GenBank/DDBJ whole genome shotgun (WGS) entry which is preliminary data.</text>
</comment>
<dbReference type="AlphaFoldDB" id="A0A8S1DTE9"/>
<dbReference type="EMBL" id="CADEPI010000344">
    <property type="protein sequence ID" value="CAB3384281.1"/>
    <property type="molecule type" value="Genomic_DNA"/>
</dbReference>
<evidence type="ECO:0000313" key="1">
    <source>
        <dbReference type="EMBL" id="CAB3384281.1"/>
    </source>
</evidence>
<keyword evidence="2" id="KW-1185">Reference proteome</keyword>
<proteinExistence type="predicted"/>